<dbReference type="PROSITE" id="PS00211">
    <property type="entry name" value="ABC_TRANSPORTER_1"/>
    <property type="match status" value="1"/>
</dbReference>
<comment type="subcellular location">
    <subcellularLocation>
        <location evidence="1">Endomembrane system</location>
        <topology evidence="1">Multi-pass membrane protein</topology>
    </subcellularLocation>
</comment>
<keyword evidence="5" id="KW-0547">Nucleotide-binding</keyword>
<dbReference type="GO" id="GO:0012505">
    <property type="term" value="C:endomembrane system"/>
    <property type="evidence" value="ECO:0007669"/>
    <property type="project" value="UniProtKB-SubCell"/>
</dbReference>
<evidence type="ECO:0000259" key="13">
    <source>
        <dbReference type="PROSITE" id="PS50929"/>
    </source>
</evidence>
<organism evidence="14">
    <name type="scientific">mine drainage metagenome</name>
    <dbReference type="NCBI Taxonomy" id="410659"/>
    <lineage>
        <taxon>unclassified sequences</taxon>
        <taxon>metagenomes</taxon>
        <taxon>ecological metagenomes</taxon>
    </lineage>
</organism>
<dbReference type="InterPro" id="IPR036640">
    <property type="entry name" value="ABC1_TM_sf"/>
</dbReference>
<keyword evidence="3" id="KW-1003">Cell membrane</keyword>
<evidence type="ECO:0000256" key="10">
    <source>
        <dbReference type="ARBA" id="ARBA00023136"/>
    </source>
</evidence>
<proteinExistence type="predicted"/>
<evidence type="ECO:0000259" key="12">
    <source>
        <dbReference type="PROSITE" id="PS50893"/>
    </source>
</evidence>
<evidence type="ECO:0000256" key="6">
    <source>
        <dbReference type="ARBA" id="ARBA00022840"/>
    </source>
</evidence>
<evidence type="ECO:0000256" key="5">
    <source>
        <dbReference type="ARBA" id="ARBA00022741"/>
    </source>
</evidence>
<evidence type="ECO:0000256" key="11">
    <source>
        <dbReference type="SAM" id="Phobius"/>
    </source>
</evidence>
<dbReference type="Pfam" id="PF00664">
    <property type="entry name" value="ABC_membrane"/>
    <property type="match status" value="1"/>
</dbReference>
<evidence type="ECO:0000256" key="2">
    <source>
        <dbReference type="ARBA" id="ARBA00022448"/>
    </source>
</evidence>
<dbReference type="CDD" id="cd18552">
    <property type="entry name" value="ABC_6TM_MsbA_like"/>
    <property type="match status" value="1"/>
</dbReference>
<feature type="transmembrane region" description="Helical" evidence="11">
    <location>
        <begin position="62"/>
        <end position="86"/>
    </location>
</feature>
<dbReference type="GO" id="GO:0034040">
    <property type="term" value="F:ATPase-coupled lipid transmembrane transporter activity"/>
    <property type="evidence" value="ECO:0007669"/>
    <property type="project" value="InterPro"/>
</dbReference>
<dbReference type="EC" id="3.6.3.-" evidence="14"/>
<keyword evidence="6 14" id="KW-0067">ATP-binding</keyword>
<feature type="transmembrane region" description="Helical" evidence="11">
    <location>
        <begin position="20"/>
        <end position="42"/>
    </location>
</feature>
<dbReference type="GO" id="GO:0016020">
    <property type="term" value="C:membrane"/>
    <property type="evidence" value="ECO:0007669"/>
    <property type="project" value="InterPro"/>
</dbReference>
<dbReference type="InterPro" id="IPR003439">
    <property type="entry name" value="ABC_transporter-like_ATP-bd"/>
</dbReference>
<keyword evidence="8 11" id="KW-1133">Transmembrane helix</keyword>
<dbReference type="Gene3D" id="3.40.50.300">
    <property type="entry name" value="P-loop containing nucleotide triphosphate hydrolases"/>
    <property type="match status" value="1"/>
</dbReference>
<evidence type="ECO:0000256" key="4">
    <source>
        <dbReference type="ARBA" id="ARBA00022692"/>
    </source>
</evidence>
<evidence type="ECO:0000313" key="14">
    <source>
        <dbReference type="EMBL" id="OIQ89311.1"/>
    </source>
</evidence>
<feature type="domain" description="ABC transporter" evidence="12">
    <location>
        <begin position="336"/>
        <end position="572"/>
    </location>
</feature>
<dbReference type="PROSITE" id="PS50893">
    <property type="entry name" value="ABC_TRANSPORTER_2"/>
    <property type="match status" value="1"/>
</dbReference>
<dbReference type="PANTHER" id="PTHR43394:SF1">
    <property type="entry name" value="ATP-BINDING CASSETTE SUB-FAMILY B MEMBER 10, MITOCHONDRIAL"/>
    <property type="match status" value="1"/>
</dbReference>
<dbReference type="PROSITE" id="PS50929">
    <property type="entry name" value="ABC_TM1F"/>
    <property type="match status" value="1"/>
</dbReference>
<accession>A0A1J5RBA8</accession>
<keyword evidence="9" id="KW-0445">Lipid transport</keyword>
<feature type="domain" description="ABC transmembrane type-1" evidence="13">
    <location>
        <begin position="22"/>
        <end position="304"/>
    </location>
</feature>
<dbReference type="Gene3D" id="1.20.1560.10">
    <property type="entry name" value="ABC transporter type 1, transmembrane domain"/>
    <property type="match status" value="1"/>
</dbReference>
<evidence type="ECO:0000256" key="8">
    <source>
        <dbReference type="ARBA" id="ARBA00022989"/>
    </source>
</evidence>
<dbReference type="GO" id="GO:0005524">
    <property type="term" value="F:ATP binding"/>
    <property type="evidence" value="ECO:0007669"/>
    <property type="project" value="UniProtKB-KW"/>
</dbReference>
<dbReference type="EMBL" id="MLJW01000335">
    <property type="protein sequence ID" value="OIQ89311.1"/>
    <property type="molecule type" value="Genomic_DNA"/>
</dbReference>
<dbReference type="SMART" id="SM00382">
    <property type="entry name" value="AAA"/>
    <property type="match status" value="1"/>
</dbReference>
<reference evidence="14" key="1">
    <citation type="submission" date="2016-10" db="EMBL/GenBank/DDBJ databases">
        <title>Sequence of Gallionella enrichment culture.</title>
        <authorList>
            <person name="Poehlein A."/>
            <person name="Muehling M."/>
            <person name="Daniel R."/>
        </authorList>
    </citation>
    <scope>NUCLEOTIDE SEQUENCE</scope>
</reference>
<dbReference type="NCBIfam" id="TIGR02203">
    <property type="entry name" value="MsbA_lipidA"/>
    <property type="match status" value="1"/>
</dbReference>
<protein>
    <submittedName>
        <fullName evidence="14">Lipid A export ATP-binding/permease protein MsbA</fullName>
        <ecNumber evidence="14">3.6.3.-</ecNumber>
    </submittedName>
</protein>
<dbReference type="AlphaFoldDB" id="A0A1J5RBA8"/>
<dbReference type="GO" id="GO:0015421">
    <property type="term" value="F:ABC-type oligopeptide transporter activity"/>
    <property type="evidence" value="ECO:0007669"/>
    <property type="project" value="TreeGrafter"/>
</dbReference>
<dbReference type="InterPro" id="IPR011527">
    <property type="entry name" value="ABC1_TM_dom"/>
</dbReference>
<dbReference type="InterPro" id="IPR039421">
    <property type="entry name" value="Type_1_exporter"/>
</dbReference>
<dbReference type="InterPro" id="IPR011917">
    <property type="entry name" value="ABC_transpr_lipidA"/>
</dbReference>
<feature type="transmembrane region" description="Helical" evidence="11">
    <location>
        <begin position="129"/>
        <end position="155"/>
    </location>
</feature>
<keyword evidence="7" id="KW-1278">Translocase</keyword>
<comment type="caution">
    <text evidence="14">The sequence shown here is derived from an EMBL/GenBank/DDBJ whole genome shotgun (WGS) entry which is preliminary data.</text>
</comment>
<feature type="transmembrane region" description="Helical" evidence="11">
    <location>
        <begin position="242"/>
        <end position="263"/>
    </location>
</feature>
<dbReference type="SUPFAM" id="SSF90123">
    <property type="entry name" value="ABC transporter transmembrane region"/>
    <property type="match status" value="1"/>
</dbReference>
<dbReference type="InterPro" id="IPR017871">
    <property type="entry name" value="ABC_transporter-like_CS"/>
</dbReference>
<dbReference type="InterPro" id="IPR027417">
    <property type="entry name" value="P-loop_NTPase"/>
</dbReference>
<evidence type="ECO:0000256" key="7">
    <source>
        <dbReference type="ARBA" id="ARBA00022967"/>
    </source>
</evidence>
<dbReference type="FunFam" id="3.40.50.300:FF:000140">
    <property type="entry name" value="Lipid A export ATP-binding/permease protein MsbA"/>
    <property type="match status" value="1"/>
</dbReference>
<dbReference type="SUPFAM" id="SSF52540">
    <property type="entry name" value="P-loop containing nucleoside triphosphate hydrolases"/>
    <property type="match status" value="1"/>
</dbReference>
<evidence type="ECO:0000256" key="9">
    <source>
        <dbReference type="ARBA" id="ARBA00023055"/>
    </source>
</evidence>
<dbReference type="PANTHER" id="PTHR43394">
    <property type="entry name" value="ATP-DEPENDENT PERMEASE MDL1, MITOCHONDRIAL"/>
    <property type="match status" value="1"/>
</dbReference>
<dbReference type="InterPro" id="IPR003593">
    <property type="entry name" value="AAA+_ATPase"/>
</dbReference>
<gene>
    <name evidence="14" type="primary">msbA_11</name>
    <name evidence="14" type="ORF">GALL_288190</name>
</gene>
<feature type="transmembrane region" description="Helical" evidence="11">
    <location>
        <begin position="161"/>
        <end position="179"/>
    </location>
</feature>
<name>A0A1J5RBA8_9ZZZZ</name>
<keyword evidence="10 11" id="KW-0472">Membrane</keyword>
<evidence type="ECO:0000256" key="3">
    <source>
        <dbReference type="ARBA" id="ARBA00022475"/>
    </source>
</evidence>
<keyword evidence="2" id="KW-0813">Transport</keyword>
<dbReference type="Pfam" id="PF00005">
    <property type="entry name" value="ABC_tran"/>
    <property type="match status" value="1"/>
</dbReference>
<evidence type="ECO:0000256" key="1">
    <source>
        <dbReference type="ARBA" id="ARBA00004127"/>
    </source>
</evidence>
<dbReference type="GO" id="GO:0016887">
    <property type="term" value="F:ATP hydrolysis activity"/>
    <property type="evidence" value="ECO:0007669"/>
    <property type="project" value="InterPro"/>
</dbReference>
<keyword evidence="14" id="KW-0378">Hydrolase</keyword>
<sequence>MTSTQLYLRLMSYVRPYWRVFAISILGMMVSAATEPLLPALLKPFLDGTFVQKDDLVMRWAPILILVIFFVRGIAGFFGSYAIHWIGNKLVMDLRAEMFGKLLALPTRFYDDHATGTLISKLTFDVTQVTAAATSVVTITVRDTIIIVGLLGWLFYLDWKLTLLSLVVAPLVAWVISTINRRLRSSSRDSQRAMGNITQVIEESVTAHKVVKLFGGQRYESERFATEINGVRRHMMKQAAAALANVPIVQMIAAIALAIIVYLATMQAKSDVTTVGSFLSFVTAMLMLTAPLKRLTSVSEFTQRGLAAAESIFELLDSPSEVDDGKVHIGRASGHLVFDHLDFSYHADGRLALHDICLDVPAGQSVALVGASGSGKSTLANLVPRFYTPTGGRILLDGRDIHDLSLSGLRSNIALVSQEVVLFNDTVAANIGYGQMREVPEAEIVAAATAAHAMEFIREMPQGLETLVGEKGVRLSGGQRQRIAIARAILKNAPILILDEATSALDSESERYVQAALETLMQGRTTLVIAHRLSTIEKADRIVVLQKGRIVEVGTHAELLAKSGVYAQLHRIQFGLNEETTP</sequence>
<keyword evidence="4 11" id="KW-0812">Transmembrane</keyword>